<protein>
    <submittedName>
        <fullName evidence="4">Linear amide C-N hydrolase</fullName>
    </submittedName>
</protein>
<dbReference type="SUPFAM" id="SSF56235">
    <property type="entry name" value="N-terminal nucleophile aminohydrolases (Ntn hydrolases)"/>
    <property type="match status" value="1"/>
</dbReference>
<evidence type="ECO:0000256" key="1">
    <source>
        <dbReference type="ARBA" id="ARBA00006625"/>
    </source>
</evidence>
<organism evidence="4 5">
    <name type="scientific">Commensalibacter oyaizuii</name>
    <dbReference type="NCBI Taxonomy" id="3043873"/>
    <lineage>
        <taxon>Bacteria</taxon>
        <taxon>Pseudomonadati</taxon>
        <taxon>Pseudomonadota</taxon>
        <taxon>Alphaproteobacteria</taxon>
        <taxon>Acetobacterales</taxon>
        <taxon>Acetobacteraceae</taxon>
    </lineage>
</organism>
<keyword evidence="2 4" id="KW-0378">Hydrolase</keyword>
<dbReference type="PANTHER" id="PTHR35527:SF2">
    <property type="entry name" value="HYDROLASE"/>
    <property type="match status" value="1"/>
</dbReference>
<name>A0ABT6Q4A4_9PROT</name>
<dbReference type="InterPro" id="IPR029055">
    <property type="entry name" value="Ntn_hydrolases_N"/>
</dbReference>
<evidence type="ECO:0000313" key="5">
    <source>
        <dbReference type="Proteomes" id="UP001431634"/>
    </source>
</evidence>
<dbReference type="InterPro" id="IPR029132">
    <property type="entry name" value="CBAH/NAAA_C"/>
</dbReference>
<accession>A0ABT6Q4A4</accession>
<dbReference type="InterPro" id="IPR052193">
    <property type="entry name" value="Peptidase_C59"/>
</dbReference>
<keyword evidence="5" id="KW-1185">Reference proteome</keyword>
<dbReference type="PANTHER" id="PTHR35527">
    <property type="entry name" value="CHOLOYLGLYCINE HYDROLASE"/>
    <property type="match status" value="1"/>
</dbReference>
<proteinExistence type="inferred from homology"/>
<dbReference type="GO" id="GO:0016787">
    <property type="term" value="F:hydrolase activity"/>
    <property type="evidence" value="ECO:0007669"/>
    <property type="project" value="UniProtKB-KW"/>
</dbReference>
<sequence length="339" mass="37797">MSTQSLPNNANLACTSLIIKDKSNNVYHGRTLEFSVDYPSYLSFYPCNTVFTTVAPDNSAGLTFTSKYNILGITMPASSKDDLCFINGFNCAGLAFAANMYSSSVTPDLNPEDYCRSIPVIKIGDWGLASFATVDEVKAALQKQPVWSPVLASIGNRTSPFHFIFYDKTGKSIVIEYDNKKLNIYDNPTGVLTNGPEFPWHLTNLNHYTMLTNKDVPTSTALGNLTLKQPDLGNSTANLPSDEMSVGRFVRAVYYSSFVNKVDNPDTALVELSHIMNKFDRPKNITVGTDGVYEYSEWTALADLSRGELFIRTYNDINYTKYSLCDFRCKHVPYHTQVI</sequence>
<comment type="caution">
    <text evidence="4">The sequence shown here is derived from an EMBL/GenBank/DDBJ whole genome shotgun (WGS) entry which is preliminary data.</text>
</comment>
<dbReference type="RefSeq" id="WP_281448887.1">
    <property type="nucleotide sequence ID" value="NZ_JASBAO010000001.1"/>
</dbReference>
<gene>
    <name evidence="4" type="ORF">QJV27_10550</name>
</gene>
<evidence type="ECO:0000256" key="2">
    <source>
        <dbReference type="ARBA" id="ARBA00022801"/>
    </source>
</evidence>
<evidence type="ECO:0000259" key="3">
    <source>
        <dbReference type="Pfam" id="PF02275"/>
    </source>
</evidence>
<evidence type="ECO:0000313" key="4">
    <source>
        <dbReference type="EMBL" id="MDI2091803.1"/>
    </source>
</evidence>
<dbReference type="EMBL" id="JASBAO010000001">
    <property type="protein sequence ID" value="MDI2091803.1"/>
    <property type="molecule type" value="Genomic_DNA"/>
</dbReference>
<dbReference type="Pfam" id="PF02275">
    <property type="entry name" value="CBAH"/>
    <property type="match status" value="1"/>
</dbReference>
<dbReference type="Gene3D" id="3.60.60.10">
    <property type="entry name" value="Penicillin V Acylase, Chain A"/>
    <property type="match status" value="1"/>
</dbReference>
<feature type="domain" description="Choloylglycine hydrolase/NAAA C-terminal" evidence="3">
    <location>
        <begin position="14"/>
        <end position="325"/>
    </location>
</feature>
<dbReference type="Proteomes" id="UP001431634">
    <property type="component" value="Unassembled WGS sequence"/>
</dbReference>
<reference evidence="4" key="1">
    <citation type="submission" date="2023-05" db="EMBL/GenBank/DDBJ databases">
        <title>Whole genome sequence of Commensalibacter sp.</title>
        <authorList>
            <person name="Charoenyingcharoen P."/>
            <person name="Yukphan P."/>
        </authorList>
    </citation>
    <scope>NUCLEOTIDE SEQUENCE</scope>
    <source>
        <strain evidence="4">TBRC 16381</strain>
    </source>
</reference>
<comment type="similarity">
    <text evidence="1">Belongs to the peptidase C59 family.</text>
</comment>